<name>A0A9Q9ZPV6_CYPCA</name>
<dbReference type="OrthoDB" id="8181520at2759"/>
<feature type="domain" description="EXPERA" evidence="9">
    <location>
        <begin position="60"/>
        <end position="185"/>
    </location>
</feature>
<dbReference type="GO" id="GO:0033116">
    <property type="term" value="C:endoplasmic reticulum-Golgi intermediate compartment membrane"/>
    <property type="evidence" value="ECO:0007669"/>
    <property type="project" value="TreeGrafter"/>
</dbReference>
<dbReference type="GeneID" id="109059388"/>
<reference evidence="10" key="1">
    <citation type="submission" date="2025-08" db="UniProtKB">
        <authorList>
            <consortium name="RefSeq"/>
        </authorList>
    </citation>
    <scope>IDENTIFICATION</scope>
    <source>
        <tissue evidence="10">Muscle</tissue>
    </source>
</reference>
<feature type="transmembrane region" description="Helical" evidence="8">
    <location>
        <begin position="7"/>
        <end position="28"/>
    </location>
</feature>
<evidence type="ECO:0000256" key="3">
    <source>
        <dbReference type="ARBA" id="ARBA00022737"/>
    </source>
</evidence>
<dbReference type="InterPro" id="IPR033118">
    <property type="entry name" value="EXPERA"/>
</dbReference>
<accession>A0A9Q9ZPV6</accession>
<evidence type="ECO:0000313" key="10">
    <source>
        <dbReference type="RefSeq" id="XP_042569275.1"/>
    </source>
</evidence>
<dbReference type="GO" id="GO:0055088">
    <property type="term" value="P:lipid homeostasis"/>
    <property type="evidence" value="ECO:0007669"/>
    <property type="project" value="TreeGrafter"/>
</dbReference>
<dbReference type="AlphaFoldDB" id="A0A9Q9ZPV6"/>
<evidence type="ECO:0000256" key="1">
    <source>
        <dbReference type="ARBA" id="ARBA00004127"/>
    </source>
</evidence>
<feature type="transmembrane region" description="Helical" evidence="8">
    <location>
        <begin position="271"/>
        <end position="292"/>
    </location>
</feature>
<dbReference type="PANTHER" id="PTHR14568:SF9">
    <property type="entry name" value="TRANSMEMBRANE 6 SUPERFAMILY MEMBER 2"/>
    <property type="match status" value="1"/>
</dbReference>
<feature type="transmembrane region" description="Helical" evidence="8">
    <location>
        <begin position="64"/>
        <end position="82"/>
    </location>
</feature>
<dbReference type="CDD" id="cd21106">
    <property type="entry name" value="TM6SF1-like"/>
    <property type="match status" value="1"/>
</dbReference>
<feature type="transmembrane region" description="Helical" evidence="8">
    <location>
        <begin position="102"/>
        <end position="127"/>
    </location>
</feature>
<evidence type="ECO:0000256" key="5">
    <source>
        <dbReference type="ARBA" id="ARBA00023136"/>
    </source>
</evidence>
<evidence type="ECO:0000259" key="9">
    <source>
        <dbReference type="PROSITE" id="PS51751"/>
    </source>
</evidence>
<dbReference type="GO" id="GO:0005789">
    <property type="term" value="C:endoplasmic reticulum membrane"/>
    <property type="evidence" value="ECO:0007669"/>
    <property type="project" value="TreeGrafter"/>
</dbReference>
<proteinExistence type="inferred from homology"/>
<dbReference type="RefSeq" id="XP_042569275.1">
    <property type="nucleotide sequence ID" value="XM_042713341.1"/>
</dbReference>
<gene>
    <name evidence="10" type="primary">LOC109059388</name>
</gene>
<evidence type="ECO:0000256" key="2">
    <source>
        <dbReference type="ARBA" id="ARBA00022692"/>
    </source>
</evidence>
<keyword evidence="5 7" id="KW-0472">Membrane</keyword>
<comment type="similarity">
    <text evidence="6">Belongs to the TM6SF family.</text>
</comment>
<dbReference type="Proteomes" id="UP001155660">
    <property type="component" value="Chromosome A2"/>
</dbReference>
<feature type="domain" description="EXPERA" evidence="9">
    <location>
        <begin position="216"/>
        <end position="355"/>
    </location>
</feature>
<feature type="transmembrane region" description="Helical" evidence="8">
    <location>
        <begin position="171"/>
        <end position="189"/>
    </location>
</feature>
<dbReference type="PANTHER" id="PTHR14568">
    <property type="entry name" value="TRANSMEMBRANE SUPERFAMILY 6 MEMBER 1/2"/>
    <property type="match status" value="1"/>
</dbReference>
<evidence type="ECO:0000256" key="6">
    <source>
        <dbReference type="ARBA" id="ARBA00034760"/>
    </source>
</evidence>
<keyword evidence="3" id="KW-0677">Repeat</keyword>
<dbReference type="InterPro" id="IPR047195">
    <property type="entry name" value="TM6SF1-like"/>
</dbReference>
<dbReference type="InterPro" id="IPR059044">
    <property type="entry name" value="TM_Tm6sf1/2"/>
</dbReference>
<dbReference type="Pfam" id="PF26083">
    <property type="entry name" value="TM_Tm6sf2"/>
    <property type="match status" value="1"/>
</dbReference>
<sequence>MDLPPEISVFILSLTAPFILYTINHVSFLQDPQVILAIGIMVLTTIFLLANLSVKSKQSTDPLFYVFAVFSFTSVVSITNALQHTGLIKGFMDFYISKGEPYLSTAHGIMMSYWDGVVHYGLLLIMAHHTTAGKPFRSLALVWAGSMIASQIVLITGVVVGKYGKNLLPAFWRNAPSLVLSVWAAAKLFNKPRELSIIPADKVEVEQKKTLLSRPTDLLLTLGLIGSIIFTAFRGFTFIPSLTLLCSLDFCFTYIFQYEPYMKESVGFPKVTMLVFLFYVLPLLTACVYGLYTPGCTWMLDWTLVLAGAVAQMQWTHLGASVHSRTPFTYRIPRDEWRQVVTLNLLYTAVPVLLAVRCYMDQTFFMKSVPQEQASNGKKKN</sequence>
<dbReference type="GO" id="GO:0019216">
    <property type="term" value="P:regulation of lipid metabolic process"/>
    <property type="evidence" value="ECO:0007669"/>
    <property type="project" value="TreeGrafter"/>
</dbReference>
<feature type="transmembrane region" description="Helical" evidence="8">
    <location>
        <begin position="34"/>
        <end position="52"/>
    </location>
</feature>
<evidence type="ECO:0000256" key="8">
    <source>
        <dbReference type="SAM" id="Phobius"/>
    </source>
</evidence>
<feature type="transmembrane region" description="Helical" evidence="8">
    <location>
        <begin position="340"/>
        <end position="360"/>
    </location>
</feature>
<keyword evidence="4 7" id="KW-1133">Transmembrane helix</keyword>
<comment type="subcellular location">
    <subcellularLocation>
        <location evidence="1">Endomembrane system</location>
        <topology evidence="1">Multi-pass membrane protein</topology>
    </subcellularLocation>
</comment>
<feature type="transmembrane region" description="Helical" evidence="8">
    <location>
        <begin position="139"/>
        <end position="159"/>
    </location>
</feature>
<feature type="transmembrane region" description="Helical" evidence="8">
    <location>
        <begin position="218"/>
        <end position="236"/>
    </location>
</feature>
<evidence type="ECO:0000256" key="7">
    <source>
        <dbReference type="PROSITE-ProRule" id="PRU01087"/>
    </source>
</evidence>
<dbReference type="KEGG" id="ccar:109059388"/>
<evidence type="ECO:0000256" key="4">
    <source>
        <dbReference type="ARBA" id="ARBA00022989"/>
    </source>
</evidence>
<protein>
    <submittedName>
        <fullName evidence="10">Transmembrane 6 superfamily member 2-like</fullName>
    </submittedName>
</protein>
<keyword evidence="2 7" id="KW-0812">Transmembrane</keyword>
<feature type="transmembrane region" description="Helical" evidence="8">
    <location>
        <begin position="242"/>
        <end position="259"/>
    </location>
</feature>
<dbReference type="PROSITE" id="PS51751">
    <property type="entry name" value="EXPERA"/>
    <property type="match status" value="2"/>
</dbReference>
<organism evidence="10">
    <name type="scientific">Cyprinus carpio</name>
    <name type="common">Common carp</name>
    <dbReference type="NCBI Taxonomy" id="7962"/>
    <lineage>
        <taxon>Eukaryota</taxon>
        <taxon>Metazoa</taxon>
        <taxon>Chordata</taxon>
        <taxon>Craniata</taxon>
        <taxon>Vertebrata</taxon>
        <taxon>Euteleostomi</taxon>
        <taxon>Actinopterygii</taxon>
        <taxon>Neopterygii</taxon>
        <taxon>Teleostei</taxon>
        <taxon>Ostariophysi</taxon>
        <taxon>Cypriniformes</taxon>
        <taxon>Cyprinidae</taxon>
        <taxon>Cyprininae</taxon>
        <taxon>Cyprinus</taxon>
    </lineage>
</organism>